<sequence length="103" mass="12023">MTITVLGIYCREDKEGVFFLVNGKKKKDLWPLIKEQTDPETTFVYTDSAKSYHNVDELFDDAIHMTVNHKKGEFVDRVVKDNHINSIENQNKLLKKRSSHIDL</sequence>
<reference evidence="2 3" key="1">
    <citation type="journal article" date="2022" name="Nat. Ecol. Evol.">
        <title>A masculinizing supergene underlies an exaggerated male reproductive morph in a spider.</title>
        <authorList>
            <person name="Hendrickx F."/>
            <person name="De Corte Z."/>
            <person name="Sonet G."/>
            <person name="Van Belleghem S.M."/>
            <person name="Kostlbacher S."/>
            <person name="Vangestel C."/>
        </authorList>
    </citation>
    <scope>NUCLEOTIDE SEQUENCE [LARGE SCALE GENOMIC DNA]</scope>
    <source>
        <strain evidence="2">W744_W776</strain>
    </source>
</reference>
<dbReference type="EMBL" id="JAFNEN010000534">
    <property type="protein sequence ID" value="KAG8181118.1"/>
    <property type="molecule type" value="Genomic_DNA"/>
</dbReference>
<name>A0AAV6UB82_9ARAC</name>
<evidence type="ECO:0000313" key="3">
    <source>
        <dbReference type="Proteomes" id="UP000827092"/>
    </source>
</evidence>
<organism evidence="2 3">
    <name type="scientific">Oedothorax gibbosus</name>
    <dbReference type="NCBI Taxonomy" id="931172"/>
    <lineage>
        <taxon>Eukaryota</taxon>
        <taxon>Metazoa</taxon>
        <taxon>Ecdysozoa</taxon>
        <taxon>Arthropoda</taxon>
        <taxon>Chelicerata</taxon>
        <taxon>Arachnida</taxon>
        <taxon>Araneae</taxon>
        <taxon>Araneomorphae</taxon>
        <taxon>Entelegynae</taxon>
        <taxon>Araneoidea</taxon>
        <taxon>Linyphiidae</taxon>
        <taxon>Erigoninae</taxon>
        <taxon>Oedothorax</taxon>
    </lineage>
</organism>
<evidence type="ECO:0000313" key="2">
    <source>
        <dbReference type="EMBL" id="KAG8181118.1"/>
    </source>
</evidence>
<accession>A0AAV6UB82</accession>
<proteinExistence type="predicted"/>
<dbReference type="Proteomes" id="UP000827092">
    <property type="component" value="Unassembled WGS sequence"/>
</dbReference>
<comment type="caution">
    <text evidence="2">The sequence shown here is derived from an EMBL/GenBank/DDBJ whole genome shotgun (WGS) entry which is preliminary data.</text>
</comment>
<feature type="domain" description="ISXO2-like transposase" evidence="1">
    <location>
        <begin position="5"/>
        <end position="97"/>
    </location>
</feature>
<gene>
    <name evidence="2" type="ORF">JTE90_029151</name>
</gene>
<dbReference type="Pfam" id="PF12762">
    <property type="entry name" value="DDE_Tnp_IS1595"/>
    <property type="match status" value="1"/>
</dbReference>
<evidence type="ECO:0000259" key="1">
    <source>
        <dbReference type="Pfam" id="PF12762"/>
    </source>
</evidence>
<dbReference type="AlphaFoldDB" id="A0AAV6UB82"/>
<keyword evidence="3" id="KW-1185">Reference proteome</keyword>
<dbReference type="PANTHER" id="PTHR47163:SF2">
    <property type="entry name" value="SI:DKEY-17M8.2"/>
    <property type="match status" value="1"/>
</dbReference>
<dbReference type="PANTHER" id="PTHR47163">
    <property type="entry name" value="DDE_TNP_IS1595 DOMAIN-CONTAINING PROTEIN"/>
    <property type="match status" value="1"/>
</dbReference>
<protein>
    <recommendedName>
        <fullName evidence="1">ISXO2-like transposase domain-containing protein</fullName>
    </recommendedName>
</protein>
<dbReference type="InterPro" id="IPR053164">
    <property type="entry name" value="IS1016-like_transposase"/>
</dbReference>
<dbReference type="InterPro" id="IPR024445">
    <property type="entry name" value="Tnp_ISXO2-like"/>
</dbReference>